<dbReference type="EMBL" id="JADCNL010000003">
    <property type="protein sequence ID" value="KAG0489410.1"/>
    <property type="molecule type" value="Genomic_DNA"/>
</dbReference>
<organism evidence="1 2">
    <name type="scientific">Vanilla planifolia</name>
    <name type="common">Vanilla</name>
    <dbReference type="NCBI Taxonomy" id="51239"/>
    <lineage>
        <taxon>Eukaryota</taxon>
        <taxon>Viridiplantae</taxon>
        <taxon>Streptophyta</taxon>
        <taxon>Embryophyta</taxon>
        <taxon>Tracheophyta</taxon>
        <taxon>Spermatophyta</taxon>
        <taxon>Magnoliopsida</taxon>
        <taxon>Liliopsida</taxon>
        <taxon>Asparagales</taxon>
        <taxon>Orchidaceae</taxon>
        <taxon>Vanilloideae</taxon>
        <taxon>Vanilleae</taxon>
        <taxon>Vanilla</taxon>
    </lineage>
</organism>
<dbReference type="AlphaFoldDB" id="A0A835RBV7"/>
<comment type="caution">
    <text evidence="1">The sequence shown here is derived from an EMBL/GenBank/DDBJ whole genome shotgun (WGS) entry which is preliminary data.</text>
</comment>
<dbReference type="PANTHER" id="PTHR31315:SF1">
    <property type="entry name" value="PROTEIN SIP5"/>
    <property type="match status" value="1"/>
</dbReference>
<proteinExistence type="predicted"/>
<dbReference type="OrthoDB" id="1902659at2759"/>
<name>A0A835RBV7_VANPL</name>
<reference evidence="1 2" key="1">
    <citation type="journal article" date="2020" name="Nat. Food">
        <title>A phased Vanilla planifolia genome enables genetic improvement of flavour and production.</title>
        <authorList>
            <person name="Hasing T."/>
            <person name="Tang H."/>
            <person name="Brym M."/>
            <person name="Khazi F."/>
            <person name="Huang T."/>
            <person name="Chambers A.H."/>
        </authorList>
    </citation>
    <scope>NUCLEOTIDE SEQUENCE [LARGE SCALE GENOMIC DNA]</scope>
    <source>
        <tissue evidence="1">Leaf</tissue>
    </source>
</reference>
<sequence length="321" mass="34887">MSFLQNLQLCSGISRCKDQGTKGMEQVEEQRVIEAQIRVRQQELQVEKEKLRKKEDASSSSRTMSLAEENQDLVVSHTQFKVMITFPLGFMQHTDKCTSFTLWPEQDNLSVKFTTMTSDWEGDFDLDLEDTMIMEAIWLSIQEQGLQGSASAHGLGNVPGHPLFSSEDGLIPNPPFPAEASLSRGLICAAASQLVPENMAGGLAALAGCYTPLPSILQCSSPNGNYPAANWTVDILENSRLHNGENGWMLMEHGPNAAEGGTGFANSNITSDTAVALEQLGGGSFMASGHLVPENFDDQVMLTMAVSMSEAGGRWTPTPWI</sequence>
<dbReference type="GO" id="GO:0005737">
    <property type="term" value="C:cytoplasm"/>
    <property type="evidence" value="ECO:0007669"/>
    <property type="project" value="TreeGrafter"/>
</dbReference>
<gene>
    <name evidence="1" type="ORF">HPP92_008221</name>
</gene>
<accession>A0A835RBV7</accession>
<dbReference type="Proteomes" id="UP000636800">
    <property type="component" value="Chromosome 3"/>
</dbReference>
<dbReference type="InterPro" id="IPR039301">
    <property type="entry name" value="Sip5/DA2"/>
</dbReference>
<dbReference type="PANTHER" id="PTHR31315">
    <property type="entry name" value="PROTEIN SIP5"/>
    <property type="match status" value="1"/>
</dbReference>
<evidence type="ECO:0000313" key="1">
    <source>
        <dbReference type="EMBL" id="KAG0489410.1"/>
    </source>
</evidence>
<protein>
    <submittedName>
        <fullName evidence="1">Uncharacterized protein</fullName>
    </submittedName>
</protein>
<keyword evidence="2" id="KW-1185">Reference proteome</keyword>
<evidence type="ECO:0000313" key="2">
    <source>
        <dbReference type="Proteomes" id="UP000636800"/>
    </source>
</evidence>